<dbReference type="Proteomes" id="UP000675880">
    <property type="component" value="Unassembled WGS sequence"/>
</dbReference>
<organism evidence="1 2">
    <name type="scientific">Nitrospira defluvii</name>
    <dbReference type="NCBI Taxonomy" id="330214"/>
    <lineage>
        <taxon>Bacteria</taxon>
        <taxon>Pseudomonadati</taxon>
        <taxon>Nitrospirota</taxon>
        <taxon>Nitrospiria</taxon>
        <taxon>Nitrospirales</taxon>
        <taxon>Nitrospiraceae</taxon>
        <taxon>Nitrospira</taxon>
    </lineage>
</organism>
<proteinExistence type="predicted"/>
<reference evidence="1 2" key="1">
    <citation type="submission" date="2021-02" db="EMBL/GenBank/DDBJ databases">
        <authorList>
            <person name="Han P."/>
        </authorList>
    </citation>
    <scope>NUCLEOTIDE SEQUENCE [LARGE SCALE GENOMIC DNA]</scope>
    <source>
        <strain evidence="1">Candidatus Nitrospira sp. ZN2</strain>
    </source>
</reference>
<protein>
    <submittedName>
        <fullName evidence="1">Uncharacterized protein</fullName>
    </submittedName>
</protein>
<gene>
    <name evidence="1" type="ORF">NSPZN2_100200</name>
</gene>
<sequence>MKIRTANGIKSKVVVSVGDEQGDATIVLYRGGRTGLAFRSPAHRILKDAARTRRTGEAMLSVASASAAISSQQGGSQ</sequence>
<keyword evidence="2" id="KW-1185">Reference proteome</keyword>
<accession>A0ABM8R1T8</accession>
<dbReference type="EMBL" id="CAJNBJ010000002">
    <property type="protein sequence ID" value="CAE6727858.1"/>
    <property type="molecule type" value="Genomic_DNA"/>
</dbReference>
<evidence type="ECO:0000313" key="2">
    <source>
        <dbReference type="Proteomes" id="UP000675880"/>
    </source>
</evidence>
<evidence type="ECO:0000313" key="1">
    <source>
        <dbReference type="EMBL" id="CAE6727858.1"/>
    </source>
</evidence>
<dbReference type="RefSeq" id="WP_213041565.1">
    <property type="nucleotide sequence ID" value="NZ_CAJNBJ010000002.1"/>
</dbReference>
<name>A0ABM8R1T8_9BACT</name>
<comment type="caution">
    <text evidence="1">The sequence shown here is derived from an EMBL/GenBank/DDBJ whole genome shotgun (WGS) entry which is preliminary data.</text>
</comment>